<feature type="transmembrane region" description="Helical" evidence="1">
    <location>
        <begin position="46"/>
        <end position="64"/>
    </location>
</feature>
<keyword evidence="1" id="KW-0472">Membrane</keyword>
<feature type="transmembrane region" description="Helical" evidence="1">
    <location>
        <begin position="110"/>
        <end position="135"/>
    </location>
</feature>
<evidence type="ECO:0000313" key="2">
    <source>
        <dbReference type="EMBL" id="MEK8050792.1"/>
    </source>
</evidence>
<dbReference type="EMBL" id="JBBUTH010000005">
    <property type="protein sequence ID" value="MEK8050792.1"/>
    <property type="molecule type" value="Genomic_DNA"/>
</dbReference>
<reference evidence="2 3" key="1">
    <citation type="submission" date="2024-04" db="EMBL/GenBank/DDBJ databases">
        <title>Novel species of the genus Ideonella isolated from streams.</title>
        <authorList>
            <person name="Lu H."/>
        </authorList>
    </citation>
    <scope>NUCLEOTIDE SEQUENCE [LARGE SCALE GENOMIC DNA]</scope>
    <source>
        <strain evidence="2 3">DXS22W</strain>
    </source>
</reference>
<keyword evidence="1" id="KW-0812">Transmembrane</keyword>
<dbReference type="Pfam" id="PF10067">
    <property type="entry name" value="DUF2306"/>
    <property type="match status" value="1"/>
</dbReference>
<keyword evidence="1" id="KW-1133">Transmembrane helix</keyword>
<name>A0ABU9CJP9_9BURK</name>
<comment type="caution">
    <text evidence="2">The sequence shown here is derived from an EMBL/GenBank/DDBJ whole genome shotgun (WGS) entry which is preliminary data.</text>
</comment>
<keyword evidence="3" id="KW-1185">Reference proteome</keyword>
<dbReference type="InterPro" id="IPR018750">
    <property type="entry name" value="DUF2306_membrane"/>
</dbReference>
<gene>
    <name evidence="2" type="ORF">AACH10_11140</name>
</gene>
<evidence type="ECO:0000313" key="3">
    <source>
        <dbReference type="Proteomes" id="UP001365405"/>
    </source>
</evidence>
<feature type="transmembrane region" description="Helical" evidence="1">
    <location>
        <begin position="70"/>
        <end position="89"/>
    </location>
</feature>
<evidence type="ECO:0000256" key="1">
    <source>
        <dbReference type="SAM" id="Phobius"/>
    </source>
</evidence>
<protein>
    <submittedName>
        <fullName evidence="2">DUF2306 domain-containing protein</fullName>
    </submittedName>
</protein>
<dbReference type="Proteomes" id="UP001365405">
    <property type="component" value="Unassembled WGS sequence"/>
</dbReference>
<feature type="transmembrane region" description="Helical" evidence="1">
    <location>
        <begin position="16"/>
        <end position="34"/>
    </location>
</feature>
<proteinExistence type="predicted"/>
<accession>A0ABU9CJP9</accession>
<organism evidence="2 3">
    <name type="scientific">Pseudaquabacterium inlustre</name>
    <dbReference type="NCBI Taxonomy" id="2984192"/>
    <lineage>
        <taxon>Bacteria</taxon>
        <taxon>Pseudomonadati</taxon>
        <taxon>Pseudomonadota</taxon>
        <taxon>Betaproteobacteria</taxon>
        <taxon>Burkholderiales</taxon>
        <taxon>Sphaerotilaceae</taxon>
        <taxon>Pseudaquabacterium</taxon>
    </lineage>
</organism>
<sequence>MILDALLRLLRQHPVVFVHLLSAVGALLIGIVVLSRRKGDAPHRAWGWAWVLLMATTAVASAFIRDYRMPNLAGFSPIHGFTLMVAWGLPRGIWHIRRGNVQAHRKQMKGMFIGGCVVAGLFTLLPGRFLGTLLWRSLGLM</sequence>
<dbReference type="RefSeq" id="WP_341410484.1">
    <property type="nucleotide sequence ID" value="NZ_JBBUTH010000005.1"/>
</dbReference>